<proteinExistence type="predicted"/>
<dbReference type="RefSeq" id="WP_083154435.1">
    <property type="nucleotide sequence ID" value="NZ_AP022560.1"/>
</dbReference>
<evidence type="ECO:0000256" key="3">
    <source>
        <dbReference type="ARBA" id="ARBA00022475"/>
    </source>
</evidence>
<dbReference type="Pfam" id="PF00069">
    <property type="entry name" value="Pkinase"/>
    <property type="match status" value="1"/>
</dbReference>
<comment type="subcellular location">
    <subcellularLocation>
        <location evidence="1">Cell membrane</location>
        <topology evidence="1">Single-pass membrane protein</topology>
    </subcellularLocation>
</comment>
<gene>
    <name evidence="15" type="ORF">MMOR_51010</name>
</gene>
<evidence type="ECO:0000256" key="9">
    <source>
        <dbReference type="ARBA" id="ARBA00022840"/>
    </source>
</evidence>
<protein>
    <recommendedName>
        <fullName evidence="2">non-specific serine/threonine protein kinase</fullName>
        <ecNumber evidence="2">2.7.11.1</ecNumber>
    </recommendedName>
</protein>
<dbReference type="EMBL" id="AP022560">
    <property type="protein sequence ID" value="BBX04165.1"/>
    <property type="molecule type" value="Genomic_DNA"/>
</dbReference>
<evidence type="ECO:0000259" key="14">
    <source>
        <dbReference type="PROSITE" id="PS50011"/>
    </source>
</evidence>
<keyword evidence="5" id="KW-0808">Transferase</keyword>
<dbReference type="GO" id="GO:0080090">
    <property type="term" value="P:regulation of primary metabolic process"/>
    <property type="evidence" value="ECO:0007669"/>
    <property type="project" value="UniProtKB-ARBA"/>
</dbReference>
<dbReference type="FunFam" id="1.10.510.10:FF:000021">
    <property type="entry name" value="Serine/threonine protein kinase"/>
    <property type="match status" value="1"/>
</dbReference>
<evidence type="ECO:0000256" key="7">
    <source>
        <dbReference type="ARBA" id="ARBA00022741"/>
    </source>
</evidence>
<dbReference type="PROSITE" id="PS00107">
    <property type="entry name" value="PROTEIN_KINASE_ATP"/>
    <property type="match status" value="1"/>
</dbReference>
<dbReference type="Gene3D" id="3.30.200.20">
    <property type="entry name" value="Phosphorylase Kinase, domain 1"/>
    <property type="match status" value="1"/>
</dbReference>
<keyword evidence="4" id="KW-0723">Serine/threonine-protein kinase</keyword>
<feature type="transmembrane region" description="Helical" evidence="13">
    <location>
        <begin position="328"/>
        <end position="350"/>
    </location>
</feature>
<accession>A0AAD1HEY3</accession>
<dbReference type="InterPro" id="IPR000719">
    <property type="entry name" value="Prot_kinase_dom"/>
</dbReference>
<dbReference type="PROSITE" id="PS50011">
    <property type="entry name" value="PROTEIN_KINASE_DOM"/>
    <property type="match status" value="1"/>
</dbReference>
<organism evidence="15 16">
    <name type="scientific">Mycolicibacterium moriokaense</name>
    <dbReference type="NCBI Taxonomy" id="39691"/>
    <lineage>
        <taxon>Bacteria</taxon>
        <taxon>Bacillati</taxon>
        <taxon>Actinomycetota</taxon>
        <taxon>Actinomycetes</taxon>
        <taxon>Mycobacteriales</taxon>
        <taxon>Mycobacteriaceae</taxon>
        <taxon>Mycolicibacterium</taxon>
    </lineage>
</organism>
<keyword evidence="11 13" id="KW-0472">Membrane</keyword>
<keyword evidence="8" id="KW-0418">Kinase</keyword>
<dbReference type="SUPFAM" id="SSF56112">
    <property type="entry name" value="Protein kinase-like (PK-like)"/>
    <property type="match status" value="1"/>
</dbReference>
<sequence>MNDSPHNSRVGSRLGPYHLTRLIGRGGMGEVYEAEDTVKGRIVALKLLPDSLSHDPVFRERLQREARAAGQLQEPHVVPIHNYGEIDGVLYVDMRLIDGIDLRSVLARDGAMAPARAVWIIRQVAAALDAAHAAGITHRDVKPENILITADDFAYLVDFGIANAATDHTLTEKGTAIGTYAYMAPERFSSKPVTEKADIYALACVLHQCLTGAQPFAADSISMLITAHLIEPPPQPSKLRPDIPPAFDAIIAKGMAKDAADRYNTAGEFARAAAAIVGGGDSGPMIEVSSPVHPAHLETVPVNAVATPDAAPASGREDATPRRDRRPVLIGGAAVVLVIAVAATVAWLVARMPKDASPMSSTLTITRTVPDEPPNSVSTAANLTPAERQLMSLVPDPTACTPNKEWDNAIAAVDCKPTESGDGHEGALYALYSDADRLQEDFDGAIADDELTACPNSDGSPTSWEYDNTPGQSEGQLACGTLNGRADLVWTKTSDLMLGAAQGNDLKALYDWWVSTT</sequence>
<dbReference type="PANTHER" id="PTHR43289:SF6">
    <property type="entry name" value="SERINE_THREONINE-PROTEIN KINASE NEKL-3"/>
    <property type="match status" value="1"/>
</dbReference>
<evidence type="ECO:0000256" key="10">
    <source>
        <dbReference type="ARBA" id="ARBA00022989"/>
    </source>
</evidence>
<dbReference type="InterPro" id="IPR008271">
    <property type="entry name" value="Ser/Thr_kinase_AS"/>
</dbReference>
<dbReference type="GO" id="GO:0004674">
    <property type="term" value="F:protein serine/threonine kinase activity"/>
    <property type="evidence" value="ECO:0007669"/>
    <property type="project" value="UniProtKB-KW"/>
</dbReference>
<evidence type="ECO:0000256" key="4">
    <source>
        <dbReference type="ARBA" id="ARBA00022527"/>
    </source>
</evidence>
<dbReference type="GO" id="GO:0005886">
    <property type="term" value="C:plasma membrane"/>
    <property type="evidence" value="ECO:0007669"/>
    <property type="project" value="UniProtKB-SubCell"/>
</dbReference>
<dbReference type="PROSITE" id="PS00108">
    <property type="entry name" value="PROTEIN_KINASE_ST"/>
    <property type="match status" value="1"/>
</dbReference>
<dbReference type="SMART" id="SM00220">
    <property type="entry name" value="S_TKc"/>
    <property type="match status" value="1"/>
</dbReference>
<dbReference type="PANTHER" id="PTHR43289">
    <property type="entry name" value="MITOGEN-ACTIVATED PROTEIN KINASE KINASE KINASE 20-RELATED"/>
    <property type="match status" value="1"/>
</dbReference>
<keyword evidence="3" id="KW-1003">Cell membrane</keyword>
<dbReference type="CDD" id="cd14014">
    <property type="entry name" value="STKc_PknB_like"/>
    <property type="match status" value="1"/>
</dbReference>
<evidence type="ECO:0000256" key="6">
    <source>
        <dbReference type="ARBA" id="ARBA00022692"/>
    </source>
</evidence>
<evidence type="ECO:0000313" key="15">
    <source>
        <dbReference type="EMBL" id="BBX04165.1"/>
    </source>
</evidence>
<dbReference type="FunFam" id="3.30.200.20:FF:000348">
    <property type="entry name" value="Serine/threonine protein kinase"/>
    <property type="match status" value="1"/>
</dbReference>
<evidence type="ECO:0000256" key="2">
    <source>
        <dbReference type="ARBA" id="ARBA00012513"/>
    </source>
</evidence>
<evidence type="ECO:0000256" key="11">
    <source>
        <dbReference type="ARBA" id="ARBA00023136"/>
    </source>
</evidence>
<name>A0AAD1HEY3_9MYCO</name>
<dbReference type="KEGG" id="mmor:MMOR_51010"/>
<dbReference type="AlphaFoldDB" id="A0AAD1HEY3"/>
<keyword evidence="16" id="KW-1185">Reference proteome</keyword>
<reference evidence="15 16" key="1">
    <citation type="journal article" date="2019" name="Emerg. Microbes Infect.">
        <title>Comprehensive subspecies identification of 175 nontuberculous mycobacteria species based on 7547 genomic profiles.</title>
        <authorList>
            <person name="Matsumoto Y."/>
            <person name="Kinjo T."/>
            <person name="Motooka D."/>
            <person name="Nabeya D."/>
            <person name="Jung N."/>
            <person name="Uechi K."/>
            <person name="Horii T."/>
            <person name="Iida T."/>
            <person name="Fujita J."/>
            <person name="Nakamura S."/>
        </authorList>
    </citation>
    <scope>NUCLEOTIDE SEQUENCE [LARGE SCALE GENOMIC DNA]</scope>
    <source>
        <strain evidence="15 16">JCM 6375</strain>
    </source>
</reference>
<dbReference type="EC" id="2.7.11.1" evidence="2"/>
<keyword evidence="10 13" id="KW-1133">Transmembrane helix</keyword>
<keyword evidence="7 12" id="KW-0547">Nucleotide-binding</keyword>
<feature type="binding site" evidence="12">
    <location>
        <position position="46"/>
    </location>
    <ligand>
        <name>ATP</name>
        <dbReference type="ChEBI" id="CHEBI:30616"/>
    </ligand>
</feature>
<evidence type="ECO:0000256" key="1">
    <source>
        <dbReference type="ARBA" id="ARBA00004162"/>
    </source>
</evidence>
<evidence type="ECO:0000256" key="12">
    <source>
        <dbReference type="PROSITE-ProRule" id="PRU10141"/>
    </source>
</evidence>
<evidence type="ECO:0000313" key="16">
    <source>
        <dbReference type="Proteomes" id="UP000466681"/>
    </source>
</evidence>
<evidence type="ECO:0000256" key="13">
    <source>
        <dbReference type="SAM" id="Phobius"/>
    </source>
</evidence>
<evidence type="ECO:0000256" key="8">
    <source>
        <dbReference type="ARBA" id="ARBA00022777"/>
    </source>
</evidence>
<keyword evidence="9 12" id="KW-0067">ATP-binding</keyword>
<dbReference type="InterPro" id="IPR011009">
    <property type="entry name" value="Kinase-like_dom_sf"/>
</dbReference>
<evidence type="ECO:0000256" key="5">
    <source>
        <dbReference type="ARBA" id="ARBA00022679"/>
    </source>
</evidence>
<dbReference type="Gene3D" id="1.10.510.10">
    <property type="entry name" value="Transferase(Phosphotransferase) domain 1"/>
    <property type="match status" value="1"/>
</dbReference>
<keyword evidence="6 13" id="KW-0812">Transmembrane</keyword>
<dbReference type="Proteomes" id="UP000466681">
    <property type="component" value="Chromosome"/>
</dbReference>
<dbReference type="GO" id="GO:0005524">
    <property type="term" value="F:ATP binding"/>
    <property type="evidence" value="ECO:0007669"/>
    <property type="project" value="UniProtKB-UniRule"/>
</dbReference>
<dbReference type="InterPro" id="IPR017441">
    <property type="entry name" value="Protein_kinase_ATP_BS"/>
</dbReference>
<feature type="domain" description="Protein kinase" evidence="14">
    <location>
        <begin position="17"/>
        <end position="276"/>
    </location>
</feature>